<dbReference type="PANTHER" id="PTHR46268">
    <property type="entry name" value="STRESS RESPONSE PROTEIN NHAX"/>
    <property type="match status" value="1"/>
</dbReference>
<accession>B7KIQ9</accession>
<evidence type="ECO:0000256" key="2">
    <source>
        <dbReference type="SAM" id="Coils"/>
    </source>
</evidence>
<evidence type="ECO:0000256" key="1">
    <source>
        <dbReference type="ARBA" id="ARBA00008791"/>
    </source>
</evidence>
<dbReference type="STRING" id="65393.PCC7424_1011"/>
<dbReference type="CDD" id="cd00293">
    <property type="entry name" value="USP-like"/>
    <property type="match status" value="2"/>
</dbReference>
<dbReference type="RefSeq" id="WP_012598412.1">
    <property type="nucleotide sequence ID" value="NC_011729.1"/>
</dbReference>
<feature type="domain" description="UspA" evidence="3">
    <location>
        <begin position="157"/>
        <end position="286"/>
    </location>
</feature>
<reference evidence="5" key="1">
    <citation type="journal article" date="2011" name="MBio">
        <title>Novel metabolic attributes of the genus Cyanothece, comprising a group of unicellular nitrogen-fixing Cyanobacteria.</title>
        <authorList>
            <person name="Bandyopadhyay A."/>
            <person name="Elvitigala T."/>
            <person name="Welsh E."/>
            <person name="Stockel J."/>
            <person name="Liberton M."/>
            <person name="Min H."/>
            <person name="Sherman L.A."/>
            <person name="Pakrasi H.B."/>
        </authorList>
    </citation>
    <scope>NUCLEOTIDE SEQUENCE [LARGE SCALE GENOMIC DNA]</scope>
    <source>
        <strain evidence="5">PCC 7424</strain>
    </source>
</reference>
<proteinExistence type="inferred from homology"/>
<dbReference type="HOGENOM" id="CLU_049301_2_0_3"/>
<dbReference type="InterPro" id="IPR014729">
    <property type="entry name" value="Rossmann-like_a/b/a_fold"/>
</dbReference>
<dbReference type="EMBL" id="CP001291">
    <property type="protein sequence ID" value="ACK69465.1"/>
    <property type="molecule type" value="Genomic_DNA"/>
</dbReference>
<dbReference type="AlphaFoldDB" id="B7KIQ9"/>
<dbReference type="SUPFAM" id="SSF52402">
    <property type="entry name" value="Adenine nucleotide alpha hydrolases-like"/>
    <property type="match status" value="2"/>
</dbReference>
<dbReference type="PANTHER" id="PTHR46268:SF22">
    <property type="entry name" value="SENSOR PROTEIN KDPD-RELATED"/>
    <property type="match status" value="1"/>
</dbReference>
<dbReference type="eggNOG" id="COG0589">
    <property type="taxonomic scope" value="Bacteria"/>
</dbReference>
<gene>
    <name evidence="4" type="ordered locus">PCC7424_1011</name>
</gene>
<name>B7KIQ9_GLOC7</name>
<dbReference type="Pfam" id="PF00582">
    <property type="entry name" value="Usp"/>
    <property type="match status" value="2"/>
</dbReference>
<feature type="coiled-coil region" evidence="2">
    <location>
        <begin position="202"/>
        <end position="236"/>
    </location>
</feature>
<organism evidence="4 5">
    <name type="scientific">Gloeothece citriformis (strain PCC 7424)</name>
    <name type="common">Cyanothece sp. (strain PCC 7424)</name>
    <dbReference type="NCBI Taxonomy" id="65393"/>
    <lineage>
        <taxon>Bacteria</taxon>
        <taxon>Bacillati</taxon>
        <taxon>Cyanobacteriota</taxon>
        <taxon>Cyanophyceae</taxon>
        <taxon>Oscillatoriophycideae</taxon>
        <taxon>Chroococcales</taxon>
        <taxon>Aphanothecaceae</taxon>
        <taxon>Gloeothece</taxon>
        <taxon>Gloeothece citriformis</taxon>
    </lineage>
</organism>
<protein>
    <submittedName>
        <fullName evidence="4">UspA domain protein</fullName>
    </submittedName>
</protein>
<comment type="similarity">
    <text evidence="1">Belongs to the universal stress protein A family.</text>
</comment>
<dbReference type="InterPro" id="IPR006016">
    <property type="entry name" value="UspA"/>
</dbReference>
<feature type="domain" description="UspA" evidence="3">
    <location>
        <begin position="1"/>
        <end position="134"/>
    </location>
</feature>
<sequence>MFQRCLICTDFTDGLYRLVNFVPELAKGGLKKIIFLHSLPVWEQERIAGIDEQQIAQARERLCAALEQVPEGVEVKIETPSGRPTETIVRVINSEQIDVVVAGMPIRSLLEEKVFGSTSMELARQTSVPLMILRPQLVSTYTVEELSLRCQHLWRYLLIPYNGTETADYLIRQIKEYAVHRPANSLQQCHLLWVIEDKGRNETLTTHRLEEARQRLNALKQELEALDLKVNVEVRQGNFLQEIVKVAVDCDITAIAIAKEYSSNILNWTVSNVASEVLHRVWFPLLFFSPKK</sequence>
<evidence type="ECO:0000313" key="5">
    <source>
        <dbReference type="Proteomes" id="UP000002384"/>
    </source>
</evidence>
<dbReference type="OrthoDB" id="552876at2"/>
<evidence type="ECO:0000259" key="3">
    <source>
        <dbReference type="Pfam" id="PF00582"/>
    </source>
</evidence>
<keyword evidence="2" id="KW-0175">Coiled coil</keyword>
<dbReference type="Proteomes" id="UP000002384">
    <property type="component" value="Chromosome"/>
</dbReference>
<dbReference type="Gene3D" id="3.40.50.620">
    <property type="entry name" value="HUPs"/>
    <property type="match status" value="2"/>
</dbReference>
<dbReference type="KEGG" id="cyc:PCC7424_1011"/>
<evidence type="ECO:0000313" key="4">
    <source>
        <dbReference type="EMBL" id="ACK69465.1"/>
    </source>
</evidence>
<keyword evidence="5" id="KW-1185">Reference proteome</keyword>